<dbReference type="OrthoDB" id="5329317at2759"/>
<dbReference type="AlphaFoldDB" id="W6MTP1"/>
<dbReference type="InterPro" id="IPR019364">
    <property type="entry name" value="Mediatior_Med8_fun/met"/>
</dbReference>
<keyword evidence="6 9" id="KW-0804">Transcription</keyword>
<keyword evidence="7 9" id="KW-0539">Nucleus</keyword>
<gene>
    <name evidence="9" type="primary">MED8</name>
    <name evidence="10" type="ORF">KUCA_T00001127001</name>
</gene>
<evidence type="ECO:0000256" key="4">
    <source>
        <dbReference type="ARBA" id="ARBA00023015"/>
    </source>
</evidence>
<dbReference type="GO" id="GO:0006357">
    <property type="term" value="P:regulation of transcription by RNA polymerase II"/>
    <property type="evidence" value="ECO:0007669"/>
    <property type="project" value="InterPro"/>
</dbReference>
<evidence type="ECO:0000256" key="6">
    <source>
        <dbReference type="ARBA" id="ARBA00023163"/>
    </source>
</evidence>
<dbReference type="HOGENOM" id="CLU_108151_0_0_1"/>
<evidence type="ECO:0000313" key="10">
    <source>
        <dbReference type="EMBL" id="CDK25160.1"/>
    </source>
</evidence>
<comment type="subunit">
    <text evidence="9">Component of the Mediator complex.</text>
</comment>
<protein>
    <recommendedName>
        <fullName evidence="3 9">Mediator of RNA polymerase II transcription subunit 8</fullName>
    </recommendedName>
    <alternativeName>
        <fullName evidence="8 9">Mediator complex subunit 8</fullName>
    </alternativeName>
</protein>
<organism evidence="10 11">
    <name type="scientific">Kuraishia capsulata CBS 1993</name>
    <dbReference type="NCBI Taxonomy" id="1382522"/>
    <lineage>
        <taxon>Eukaryota</taxon>
        <taxon>Fungi</taxon>
        <taxon>Dikarya</taxon>
        <taxon>Ascomycota</taxon>
        <taxon>Saccharomycotina</taxon>
        <taxon>Pichiomycetes</taxon>
        <taxon>Pichiales</taxon>
        <taxon>Pichiaceae</taxon>
        <taxon>Kuraishia</taxon>
    </lineage>
</organism>
<dbReference type="STRING" id="1382522.W6MTP1"/>
<evidence type="ECO:0000256" key="8">
    <source>
        <dbReference type="ARBA" id="ARBA00031261"/>
    </source>
</evidence>
<sequence>MSAVPSVSNQSNGSVKPDFSNVPVASLESLRLRLTQLTHSLAKLSDAMQQSQSLPHWSSLQNQFNVILSQLTSLSRTLDSNYEVLRGTNVFPTVDFPTTQQEGLLTTLLRKKPLPDVSDWINDSYSRSEASDVRKDDEFSSWCIGVSEEAMKGYTFEGYLTQKEIDDGVELGPEFAHEDSEENSGPVPGLGLSQMLRFVYQGADWQT</sequence>
<dbReference type="Gene3D" id="6.10.250.2610">
    <property type="match status" value="1"/>
</dbReference>
<comment type="subcellular location">
    <subcellularLocation>
        <location evidence="1 9">Nucleus</location>
    </subcellularLocation>
</comment>
<proteinExistence type="inferred from homology"/>
<evidence type="ECO:0000256" key="7">
    <source>
        <dbReference type="ARBA" id="ARBA00023242"/>
    </source>
</evidence>
<comment type="function">
    <text evidence="9">Component of the Mediator complex, a coactivator involved in the regulated transcription of nearly all RNA polymerase II-dependent genes. Mediator functions as a bridge to convey information from gene-specific regulatory proteins to the basal RNA polymerase II transcription machinery. Mediator is recruited to promoters by direct interactions with regulatory proteins and serves as a scaffold for the assembly of a functional preinitiation complex with RNA polymerase II and the general transcription factors.</text>
</comment>
<dbReference type="GO" id="GO:0016592">
    <property type="term" value="C:mediator complex"/>
    <property type="evidence" value="ECO:0007669"/>
    <property type="project" value="InterPro"/>
</dbReference>
<keyword evidence="11" id="KW-1185">Reference proteome</keyword>
<evidence type="ECO:0000256" key="1">
    <source>
        <dbReference type="ARBA" id="ARBA00004123"/>
    </source>
</evidence>
<dbReference type="PANTHER" id="PTHR13074:SF9">
    <property type="entry name" value="MEDIATOR OF RNA POLYMERASE II TRANSCRIPTION SUBUNIT 8"/>
    <property type="match status" value="1"/>
</dbReference>
<accession>W6MTP1</accession>
<evidence type="ECO:0000313" key="11">
    <source>
        <dbReference type="Proteomes" id="UP000019384"/>
    </source>
</evidence>
<dbReference type="Gene3D" id="1.20.58.1710">
    <property type="match status" value="1"/>
</dbReference>
<dbReference type="GO" id="GO:0003712">
    <property type="term" value="F:transcription coregulator activity"/>
    <property type="evidence" value="ECO:0007669"/>
    <property type="project" value="InterPro"/>
</dbReference>
<keyword evidence="5 9" id="KW-0010">Activator</keyword>
<dbReference type="Proteomes" id="UP000019384">
    <property type="component" value="Unassembled WGS sequence"/>
</dbReference>
<dbReference type="PANTHER" id="PTHR13074">
    <property type="entry name" value="MEDIATOR OF RNA POLYMERASE II TRANSCRIPTION SUBUNIT 8"/>
    <property type="match status" value="1"/>
</dbReference>
<dbReference type="GO" id="GO:0000978">
    <property type="term" value="F:RNA polymerase II cis-regulatory region sequence-specific DNA binding"/>
    <property type="evidence" value="ECO:0007669"/>
    <property type="project" value="TreeGrafter"/>
</dbReference>
<keyword evidence="4 9" id="KW-0805">Transcription regulation</keyword>
<evidence type="ECO:0000256" key="5">
    <source>
        <dbReference type="ARBA" id="ARBA00023159"/>
    </source>
</evidence>
<comment type="similarity">
    <text evidence="2 9">Belongs to the Mediator complex subunit 8 family.</text>
</comment>
<reference evidence="10" key="1">
    <citation type="submission" date="2013-12" db="EMBL/GenBank/DDBJ databases">
        <authorList>
            <person name="Genoscope - CEA"/>
        </authorList>
    </citation>
    <scope>NUCLEOTIDE SEQUENCE</scope>
    <source>
        <strain evidence="10">CBS 1993</strain>
    </source>
</reference>
<dbReference type="EMBL" id="HG793125">
    <property type="protein sequence ID" value="CDK25160.1"/>
    <property type="molecule type" value="Genomic_DNA"/>
</dbReference>
<reference evidence="10" key="2">
    <citation type="submission" date="2014-02" db="EMBL/GenBank/DDBJ databases">
        <title>Complete DNA sequence of /Kuraishia capsulata/ illustrates novel genomic features among budding yeasts (/Saccharomycotina/).</title>
        <authorList>
            <person name="Morales L."/>
            <person name="Noel B."/>
            <person name="Porcel B."/>
            <person name="Marcet-Houben M."/>
            <person name="Hullo M-F."/>
            <person name="Sacerdot C."/>
            <person name="Tekaia F."/>
            <person name="Leh-Louis V."/>
            <person name="Despons L."/>
            <person name="Khanna V."/>
            <person name="Aury J-M."/>
            <person name="Barbe V."/>
            <person name="Couloux A."/>
            <person name="Labadie K."/>
            <person name="Pelletier E."/>
            <person name="Souciet J-L."/>
            <person name="Boekhout T."/>
            <person name="Gabaldon T."/>
            <person name="Wincker P."/>
            <person name="Dujon B."/>
        </authorList>
    </citation>
    <scope>NUCLEOTIDE SEQUENCE</scope>
    <source>
        <strain evidence="10">CBS 1993</strain>
    </source>
</reference>
<evidence type="ECO:0000256" key="2">
    <source>
        <dbReference type="ARBA" id="ARBA00005716"/>
    </source>
</evidence>
<name>W6MTP1_9ASCO</name>
<evidence type="ECO:0000256" key="3">
    <source>
        <dbReference type="ARBA" id="ARBA00020637"/>
    </source>
</evidence>
<evidence type="ECO:0000256" key="9">
    <source>
        <dbReference type="RuleBase" id="RU364144"/>
    </source>
</evidence>
<dbReference type="GO" id="GO:0070847">
    <property type="term" value="C:core mediator complex"/>
    <property type="evidence" value="ECO:0007669"/>
    <property type="project" value="TreeGrafter"/>
</dbReference>
<dbReference type="Pfam" id="PF10232">
    <property type="entry name" value="Med8"/>
    <property type="match status" value="1"/>
</dbReference>